<evidence type="ECO:0000313" key="7">
    <source>
        <dbReference type="EMBL" id="MBF9232920.1"/>
    </source>
</evidence>
<evidence type="ECO:0000256" key="4">
    <source>
        <dbReference type="PROSITE-ProRule" id="PRU00339"/>
    </source>
</evidence>
<keyword evidence="3" id="KW-0998">Cell outer membrane</keyword>
<dbReference type="AlphaFoldDB" id="A0A931BPG5"/>
<evidence type="ECO:0000256" key="2">
    <source>
        <dbReference type="ARBA" id="ARBA00023136"/>
    </source>
</evidence>
<dbReference type="Pfam" id="PF04773">
    <property type="entry name" value="FecR"/>
    <property type="match status" value="1"/>
</dbReference>
<gene>
    <name evidence="7" type="ORF">I2H38_05950</name>
</gene>
<feature type="domain" description="FecR protein" evidence="6">
    <location>
        <begin position="41"/>
        <end position="138"/>
    </location>
</feature>
<keyword evidence="8" id="KW-1185">Reference proteome</keyword>
<feature type="repeat" description="TPR" evidence="4">
    <location>
        <begin position="422"/>
        <end position="455"/>
    </location>
</feature>
<dbReference type="GO" id="GO:0009279">
    <property type="term" value="C:cell outer membrane"/>
    <property type="evidence" value="ECO:0007669"/>
    <property type="project" value="UniProtKB-SubCell"/>
</dbReference>
<evidence type="ECO:0000256" key="1">
    <source>
        <dbReference type="ARBA" id="ARBA00004442"/>
    </source>
</evidence>
<reference evidence="7" key="1">
    <citation type="submission" date="2020-11" db="EMBL/GenBank/DDBJ databases">
        <authorList>
            <person name="Kim M.K."/>
        </authorList>
    </citation>
    <scope>NUCLEOTIDE SEQUENCE</scope>
    <source>
        <strain evidence="7">BT350</strain>
    </source>
</reference>
<dbReference type="InterPro" id="IPR006860">
    <property type="entry name" value="FecR"/>
</dbReference>
<dbReference type="Pfam" id="PF14559">
    <property type="entry name" value="TPR_19"/>
    <property type="match status" value="1"/>
</dbReference>
<feature type="coiled-coil region" evidence="5">
    <location>
        <begin position="328"/>
        <end position="382"/>
    </location>
</feature>
<accession>A0A931BPG5</accession>
<keyword evidence="2" id="KW-0472">Membrane</keyword>
<sequence length="1186" mass="128345">MPRPASAAGSIVATKGGEELRFVREERWRPAEVKQDVIGGDVLRTNAIGNLAILFADQTQIRVGRNSTLTVNDVAGANNATTHLDLQSGNLWARAARGGTGVDVKTPAAVAAIRGTDWSLTVDASGKTALVVLEGTVELKNAQGAVTVRQGEGAVAAIGQAPTKFVLVNSDDREQMLFYLTLRDVFTSISLSPLTGPALRAERARIEAIPAERRKVEDWLSLAEIASYFDGRAVAAKALAEARRLSLNPTQRARADVVEGTLAGAQRRWREAATLFAGAERGGLDSKRRINAAYGRYIAQSLADPKRVYPEPPLDPREPEAALAHAYIVAFREDLNAASKVIKAAEKRFPNNARIAVLSAQLALALNRREEMRAAIERARRIDPDDPNVILTYGSIKADIDGEVEGGLAELRRATIVAPGNTDLWNGIGLFESSKDRTLAAEEAFRRAIAEDPESPVPYANLAILLLDQSRVDEAGALIDKALAIDPAFSVGSIALGRYLLQKGETAKGLEAILAGSTANPAYSQGLLLTAIAYYQNGDVELADQALDNADRLDPNDPVVSVTRTAIALDQYQADQAIVSAREAVRRYRQRGGDFAGLAVNREAGSYPAQAYRFLNLDEWARYYGDRVFDPFTASSYFDEAAARRPSIFATRPTISSAQGDDIDLTTYTLMIQGLFFDPLAVSSRIGRVDLLRRPFIDTEFGGSVLVRNNRIGWEADASVQGFSNEPVPTSFSLSAARALFDGDTSLDRENASNASFFIGTAPSAADRFLIFGAASSVEPGLAKFDTRTRFFAGTQDLTSMQAGAGWSHSFGDRNVLTGAVYATRGIDRRYSNAVSADLFPLFVSAEQWQRNRNEGLVAALGHTLGFGDFTVRYGIEGQTGRTLGWTSGTSRTYNAATGAFDSNVIDERPDSTFQAARLFADAFWRPSDRFEIQAGVEGDFVDIESRPSENSIAPRIGIGVSPLDGQWLRAAYRRDGLLPLNFTLSPVTTVGLVPNNLPISLGGRTDTMALRWDAEWSPHVFTAVEYQRQDVRGLDIPVVNTFDSIAIEKGHIERLSATANVWLGHGFGVFGTVGTLSSDVRSGDTLGADIPFLSGRFARAGITFADPSRLKIAVAATFVGDRKGNLAGLKLDDYWTADASITWETPDRRLLLGLTFLNLLDQDYELAPGIRGTGRTFAATMKARF</sequence>
<dbReference type="InterPro" id="IPR019734">
    <property type="entry name" value="TPR_rpt"/>
</dbReference>
<dbReference type="RefSeq" id="WP_196270906.1">
    <property type="nucleotide sequence ID" value="NZ_JADQDO010000002.1"/>
</dbReference>
<evidence type="ECO:0000256" key="5">
    <source>
        <dbReference type="SAM" id="Coils"/>
    </source>
</evidence>
<dbReference type="PANTHER" id="PTHR38731">
    <property type="entry name" value="LIPL45-RELATED LIPOPROTEIN-RELATED"/>
    <property type="match status" value="1"/>
</dbReference>
<dbReference type="Pfam" id="PF13432">
    <property type="entry name" value="TPR_16"/>
    <property type="match status" value="1"/>
</dbReference>
<dbReference type="InterPro" id="IPR011990">
    <property type="entry name" value="TPR-like_helical_dom_sf"/>
</dbReference>
<evidence type="ECO:0000313" key="8">
    <source>
        <dbReference type="Proteomes" id="UP000599312"/>
    </source>
</evidence>
<dbReference type="SMART" id="SM00028">
    <property type="entry name" value="TPR"/>
    <property type="match status" value="4"/>
</dbReference>
<dbReference type="SUPFAM" id="SSF56935">
    <property type="entry name" value="Porins"/>
    <property type="match status" value="1"/>
</dbReference>
<dbReference type="Gene3D" id="1.25.40.10">
    <property type="entry name" value="Tetratricopeptide repeat domain"/>
    <property type="match status" value="2"/>
</dbReference>
<dbReference type="Gene3D" id="2.40.170.20">
    <property type="entry name" value="TonB-dependent receptor, beta-barrel domain"/>
    <property type="match status" value="1"/>
</dbReference>
<dbReference type="Proteomes" id="UP000599312">
    <property type="component" value="Unassembled WGS sequence"/>
</dbReference>
<evidence type="ECO:0000259" key="6">
    <source>
        <dbReference type="Pfam" id="PF04773"/>
    </source>
</evidence>
<dbReference type="SUPFAM" id="SSF48452">
    <property type="entry name" value="TPR-like"/>
    <property type="match status" value="2"/>
</dbReference>
<proteinExistence type="predicted"/>
<evidence type="ECO:0000256" key="3">
    <source>
        <dbReference type="ARBA" id="ARBA00023237"/>
    </source>
</evidence>
<dbReference type="Gene3D" id="2.60.120.1440">
    <property type="match status" value="1"/>
</dbReference>
<name>A0A931BPG5_9HYPH</name>
<comment type="caution">
    <text evidence="7">The sequence shown here is derived from an EMBL/GenBank/DDBJ whole genome shotgun (WGS) entry which is preliminary data.</text>
</comment>
<keyword evidence="4" id="KW-0802">TPR repeat</keyword>
<feature type="repeat" description="TPR" evidence="4">
    <location>
        <begin position="524"/>
        <end position="557"/>
    </location>
</feature>
<dbReference type="PROSITE" id="PS50005">
    <property type="entry name" value="TPR"/>
    <property type="match status" value="2"/>
</dbReference>
<dbReference type="InterPro" id="IPR036942">
    <property type="entry name" value="Beta-barrel_TonB_sf"/>
</dbReference>
<protein>
    <submittedName>
        <fullName evidence="7">FecR domain-containing protein</fullName>
    </submittedName>
</protein>
<dbReference type="EMBL" id="JADQDO010000002">
    <property type="protein sequence ID" value="MBF9232920.1"/>
    <property type="molecule type" value="Genomic_DNA"/>
</dbReference>
<comment type="subcellular location">
    <subcellularLocation>
        <location evidence="1">Cell outer membrane</location>
    </subcellularLocation>
</comment>
<keyword evidence="5" id="KW-0175">Coiled coil</keyword>
<organism evidence="7 8">
    <name type="scientific">Microvirga alba</name>
    <dbReference type="NCBI Taxonomy" id="2791025"/>
    <lineage>
        <taxon>Bacteria</taxon>
        <taxon>Pseudomonadati</taxon>
        <taxon>Pseudomonadota</taxon>
        <taxon>Alphaproteobacteria</taxon>
        <taxon>Hyphomicrobiales</taxon>
        <taxon>Methylobacteriaceae</taxon>
        <taxon>Microvirga</taxon>
    </lineage>
</organism>